<dbReference type="InterPro" id="IPR000115">
    <property type="entry name" value="PRibGlycinamide_synth"/>
</dbReference>
<dbReference type="SMART" id="SM01210">
    <property type="entry name" value="GARS_C"/>
    <property type="match status" value="1"/>
</dbReference>
<protein>
    <recommendedName>
        <fullName evidence="2">Glycinamide ribonucleotide synthetase</fullName>
    </recommendedName>
    <alternativeName>
        <fullName evidence="3">Phosphoribosylglycinamide synthetase</fullName>
    </alternativeName>
</protein>
<feature type="domain" description="Phosphoribosylglycinamide synthetase C-domain" evidence="5">
    <location>
        <begin position="1"/>
        <end position="86"/>
    </location>
</feature>
<evidence type="ECO:0000259" key="5">
    <source>
        <dbReference type="SMART" id="SM01210"/>
    </source>
</evidence>
<feature type="compositionally biased region" description="Basic residues" evidence="4">
    <location>
        <begin position="85"/>
        <end position="98"/>
    </location>
</feature>
<evidence type="ECO:0000256" key="4">
    <source>
        <dbReference type="SAM" id="MobiDB-lite"/>
    </source>
</evidence>
<dbReference type="InterPro" id="IPR011054">
    <property type="entry name" value="Rudment_hybrid_motif"/>
</dbReference>
<sequence>MMAAENYPGTPRTGDEITGLADAEQLPDVTVLHAGTAEQPDGVGNTRVVTAGGRVLAVVALGEDLRPTPRPRLRRGGGDLLARRAAPHRHRPPRRRGTDHHPAP</sequence>
<dbReference type="EMBL" id="LWGZ01000422">
    <property type="protein sequence ID" value="OAX61931.1"/>
    <property type="molecule type" value="Genomic_DNA"/>
</dbReference>
<feature type="region of interest" description="Disordered" evidence="4">
    <location>
        <begin position="64"/>
        <end position="104"/>
    </location>
</feature>
<evidence type="ECO:0000256" key="3">
    <source>
        <dbReference type="ARBA" id="ARBA00042864"/>
    </source>
</evidence>
<dbReference type="PANTHER" id="PTHR43472">
    <property type="entry name" value="PHOSPHORIBOSYLAMINE--GLYCINE LIGASE"/>
    <property type="match status" value="1"/>
</dbReference>
<dbReference type="GO" id="GO:0004637">
    <property type="term" value="F:phosphoribosylamine-glycine ligase activity"/>
    <property type="evidence" value="ECO:0007669"/>
    <property type="project" value="InterPro"/>
</dbReference>
<proteinExistence type="inferred from homology"/>
<dbReference type="Proteomes" id="UP000092021">
    <property type="component" value="Unassembled WGS sequence"/>
</dbReference>
<dbReference type="GO" id="GO:0009113">
    <property type="term" value="P:purine nucleobase biosynthetic process"/>
    <property type="evidence" value="ECO:0007669"/>
    <property type="project" value="InterPro"/>
</dbReference>
<dbReference type="Gene3D" id="3.90.600.10">
    <property type="entry name" value="Phosphoribosylglycinamide synthetase, C-terminal domain"/>
    <property type="match status" value="1"/>
</dbReference>
<gene>
    <name evidence="6" type="ORF">A5N15_04890</name>
</gene>
<name>A0A657IUT5_9MICC</name>
<evidence type="ECO:0000256" key="2">
    <source>
        <dbReference type="ARBA" id="ARBA00042242"/>
    </source>
</evidence>
<evidence type="ECO:0000313" key="6">
    <source>
        <dbReference type="EMBL" id="OAX61931.1"/>
    </source>
</evidence>
<dbReference type="AlphaFoldDB" id="A0A657IUT5"/>
<feature type="region of interest" description="Disordered" evidence="4">
    <location>
        <begin position="1"/>
        <end position="45"/>
    </location>
</feature>
<reference evidence="6 7" key="1">
    <citation type="submission" date="2016-04" db="EMBL/GenBank/DDBJ databases">
        <title>Identification of putative biosynthetic pathways for the production of bioactive secondary metabolites by the marine actinomycete Kocuria kristinae RUTW2-3.</title>
        <authorList>
            <person name="Waterworth S.C."/>
            <person name="Walmsley T.A."/>
            <person name="Matongo T."/>
            <person name="Davies-Coleman M.T."/>
            <person name="Dorrington R.A."/>
        </authorList>
    </citation>
    <scope>NUCLEOTIDE SEQUENCE [LARGE SCALE GENOMIC DNA]</scope>
    <source>
        <strain evidence="6 7">RUTW4-5</strain>
    </source>
</reference>
<organism evidence="6 7">
    <name type="scientific">Rothia kristinae</name>
    <dbReference type="NCBI Taxonomy" id="37923"/>
    <lineage>
        <taxon>Bacteria</taxon>
        <taxon>Bacillati</taxon>
        <taxon>Actinomycetota</taxon>
        <taxon>Actinomycetes</taxon>
        <taxon>Micrococcales</taxon>
        <taxon>Micrococcaceae</taxon>
        <taxon>Rothia</taxon>
    </lineage>
</organism>
<comment type="caution">
    <text evidence="6">The sequence shown here is derived from an EMBL/GenBank/DDBJ whole genome shotgun (WGS) entry which is preliminary data.</text>
</comment>
<dbReference type="InterPro" id="IPR037123">
    <property type="entry name" value="PRibGlycinamide_synth_C_sf"/>
</dbReference>
<evidence type="ECO:0000313" key="7">
    <source>
        <dbReference type="Proteomes" id="UP000092021"/>
    </source>
</evidence>
<comment type="similarity">
    <text evidence="1">Belongs to the GARS family.</text>
</comment>
<dbReference type="Pfam" id="PF02843">
    <property type="entry name" value="GARS_C"/>
    <property type="match status" value="1"/>
</dbReference>
<dbReference type="InterPro" id="IPR020560">
    <property type="entry name" value="PRibGlycinamide_synth_C-dom"/>
</dbReference>
<dbReference type="SUPFAM" id="SSF51246">
    <property type="entry name" value="Rudiment single hybrid motif"/>
    <property type="match status" value="1"/>
</dbReference>
<dbReference type="PANTHER" id="PTHR43472:SF1">
    <property type="entry name" value="PHOSPHORIBOSYLAMINE--GLYCINE LIGASE, CHLOROPLASTIC"/>
    <property type="match status" value="1"/>
</dbReference>
<evidence type="ECO:0000256" key="1">
    <source>
        <dbReference type="ARBA" id="ARBA00038345"/>
    </source>
</evidence>
<accession>A0A657IUT5</accession>